<dbReference type="Proteomes" id="UP000812966">
    <property type="component" value="Unassembled WGS sequence"/>
</dbReference>
<feature type="compositionally biased region" description="Basic and acidic residues" evidence="1">
    <location>
        <begin position="254"/>
        <end position="280"/>
    </location>
</feature>
<keyword evidence="4" id="KW-1185">Reference proteome</keyword>
<comment type="caution">
    <text evidence="3">The sequence shown here is derived from an EMBL/GenBank/DDBJ whole genome shotgun (WGS) entry which is preliminary data.</text>
</comment>
<feature type="region of interest" description="Disordered" evidence="1">
    <location>
        <begin position="107"/>
        <end position="131"/>
    </location>
</feature>
<feature type="region of interest" description="Disordered" evidence="1">
    <location>
        <begin position="187"/>
        <end position="454"/>
    </location>
</feature>
<organism evidence="3 4">
    <name type="scientific">Filobasidium floriforme</name>
    <dbReference type="NCBI Taxonomy" id="5210"/>
    <lineage>
        <taxon>Eukaryota</taxon>
        <taxon>Fungi</taxon>
        <taxon>Dikarya</taxon>
        <taxon>Basidiomycota</taxon>
        <taxon>Agaricomycotina</taxon>
        <taxon>Tremellomycetes</taxon>
        <taxon>Filobasidiales</taxon>
        <taxon>Filobasidiaceae</taxon>
        <taxon>Filobasidium</taxon>
    </lineage>
</organism>
<feature type="compositionally biased region" description="Polar residues" evidence="1">
    <location>
        <begin position="120"/>
        <end position="131"/>
    </location>
</feature>
<dbReference type="OrthoDB" id="2142040at2759"/>
<dbReference type="InterPro" id="IPR002035">
    <property type="entry name" value="VWF_A"/>
</dbReference>
<feature type="compositionally biased region" description="Polar residues" evidence="1">
    <location>
        <begin position="238"/>
        <end position="253"/>
    </location>
</feature>
<reference evidence="3" key="1">
    <citation type="submission" date="2020-04" db="EMBL/GenBank/DDBJ databases">
        <title>Analysis of mating type loci in Filobasidium floriforme.</title>
        <authorList>
            <person name="Nowrousian M."/>
        </authorList>
    </citation>
    <scope>NUCLEOTIDE SEQUENCE</scope>
    <source>
        <strain evidence="3">CBS 6242</strain>
    </source>
</reference>
<evidence type="ECO:0000313" key="4">
    <source>
        <dbReference type="Proteomes" id="UP000812966"/>
    </source>
</evidence>
<dbReference type="EMBL" id="JABELV010000033">
    <property type="protein sequence ID" value="KAG7562395.1"/>
    <property type="molecule type" value="Genomic_DNA"/>
</dbReference>
<accession>A0A8K0JN49</accession>
<sequence>MYPNRYGYAGGGTANIGYILTQFDVLSTLSTQQLRSRNRQVDPAFATAVFIQYISGKLAKGKTKFETSLKVEELERGLPQFVRSFHEARERTGLPPSRIFPALRRTVTSTPTGPSARLARTSTSTGHPNIQGANVQAIAARNTTVQTVRPAAATPTQPGGEGEDLPPPPYSRMDPEPEMTAVLERQMSNAQGSAVPRPQASNTEAPNPAPTIPERPTAEQRELEQALAASREADAQAMDTSSPPRNNAGNTADQEQRELEQALAESRRQVEVDERRRRESQTYSDNGAVTTNTGGTIPGSYPVGDNGNPIALGSTLPVPGRASLDGLSGRMQSMDLMDDESGQQSGHRPLEPIRTGTNNPFASANDAPASPFSAGPHASSNNPFENPAYENGDAAGSSRTAYAPPSHPPPGWQNQNQAPSNPFLQPQRAVDPDRPPPVAPKPARPQSVEMGSGVTRGQGVLTHQLGLTQSRQGDDPSAQLKRYDMVLLVDDSGSMAGGRWRDTRMSLMEVAEQAAGHDTDGIDVYFINNPAAGEGIRSGREVDALFGQVKPGGQTPTGRALDRILTKYMDTLETCTDLERRGELPPGEGVKPMNLIVITDGAPTDDPESVLVRIARRLDQGGYPLSQLKIKLLQIGNEEGAREALQHLDEVISSKHGVRDMVDMLQGSLTA</sequence>
<gene>
    <name evidence="3" type="ORF">FFLO_02175</name>
</gene>
<proteinExistence type="predicted"/>
<dbReference type="PANTHER" id="PTHR34706:SF1">
    <property type="entry name" value="VWFA DOMAIN-CONTAINING PROTEIN"/>
    <property type="match status" value="1"/>
</dbReference>
<feature type="compositionally biased region" description="Polar residues" evidence="1">
    <location>
        <begin position="412"/>
        <end position="424"/>
    </location>
</feature>
<dbReference type="PANTHER" id="PTHR34706">
    <property type="entry name" value="SLR1338 PROTEIN"/>
    <property type="match status" value="1"/>
</dbReference>
<dbReference type="PROSITE" id="PS50234">
    <property type="entry name" value="VWFA"/>
    <property type="match status" value="1"/>
</dbReference>
<dbReference type="Pfam" id="PF00092">
    <property type="entry name" value="VWA"/>
    <property type="match status" value="1"/>
</dbReference>
<feature type="region of interest" description="Disordered" evidence="1">
    <location>
        <begin position="148"/>
        <end position="175"/>
    </location>
</feature>
<dbReference type="AlphaFoldDB" id="A0A8K0JN49"/>
<dbReference type="Gene3D" id="3.40.50.410">
    <property type="entry name" value="von Willebrand factor, type A domain"/>
    <property type="match status" value="1"/>
</dbReference>
<dbReference type="SMART" id="SM00327">
    <property type="entry name" value="VWA"/>
    <property type="match status" value="1"/>
</dbReference>
<evidence type="ECO:0000256" key="1">
    <source>
        <dbReference type="SAM" id="MobiDB-lite"/>
    </source>
</evidence>
<name>A0A8K0JN49_9TREE</name>
<dbReference type="InterPro" id="IPR036465">
    <property type="entry name" value="vWFA_dom_sf"/>
</dbReference>
<evidence type="ECO:0000313" key="3">
    <source>
        <dbReference type="EMBL" id="KAG7562395.1"/>
    </source>
</evidence>
<feature type="compositionally biased region" description="Polar residues" evidence="1">
    <location>
        <begin position="282"/>
        <end position="295"/>
    </location>
</feature>
<dbReference type="SUPFAM" id="SSF53300">
    <property type="entry name" value="vWA-like"/>
    <property type="match status" value="1"/>
</dbReference>
<protein>
    <recommendedName>
        <fullName evidence="2">VWFA domain-containing protein</fullName>
    </recommendedName>
</protein>
<feature type="domain" description="VWFA" evidence="2">
    <location>
        <begin position="484"/>
        <end position="671"/>
    </location>
</feature>
<evidence type="ECO:0000259" key="2">
    <source>
        <dbReference type="PROSITE" id="PS50234"/>
    </source>
</evidence>